<evidence type="ECO:0000313" key="2">
    <source>
        <dbReference type="Proteomes" id="UP000307657"/>
    </source>
</evidence>
<dbReference type="Gene3D" id="2.60.40.1120">
    <property type="entry name" value="Carboxypeptidase-like, regulatory domain"/>
    <property type="match status" value="1"/>
</dbReference>
<sequence>MNIKYYITTIFIISSLDLFSQNLIEGQIIDSKSKQPLAWVNIGIAGKSIGTVSNNEGNFKMEINDKYNQDTIRISMIGYKERLFKFIDFKNKIRENPLFKLEAEVMQLNEVIISNNNKQEHILGNKEFTNNTVYGFQSN</sequence>
<keyword evidence="1" id="KW-0121">Carboxypeptidase</keyword>
<name>A0A4U0F4P3_9FLAO</name>
<dbReference type="EMBL" id="SUPL01000001">
    <property type="protein sequence ID" value="TJY37772.1"/>
    <property type="molecule type" value="Genomic_DNA"/>
</dbReference>
<dbReference type="SUPFAM" id="SSF49464">
    <property type="entry name" value="Carboxypeptidase regulatory domain-like"/>
    <property type="match status" value="1"/>
</dbReference>
<dbReference type="OrthoDB" id="1139263at2"/>
<gene>
    <name evidence="1" type="ORF">E5167_00530</name>
</gene>
<keyword evidence="1" id="KW-0378">Hydrolase</keyword>
<protein>
    <submittedName>
        <fullName evidence="1">Carboxypeptidase-like regulatory domain-containing protein</fullName>
    </submittedName>
</protein>
<keyword evidence="1" id="KW-0645">Protease</keyword>
<organism evidence="1 2">
    <name type="scientific">Pontimicrobium aquaticum</name>
    <dbReference type="NCBI Taxonomy" id="2565367"/>
    <lineage>
        <taxon>Bacteria</taxon>
        <taxon>Pseudomonadati</taxon>
        <taxon>Bacteroidota</taxon>
        <taxon>Flavobacteriia</taxon>
        <taxon>Flavobacteriales</taxon>
        <taxon>Flavobacteriaceae</taxon>
        <taxon>Pontimicrobium</taxon>
    </lineage>
</organism>
<accession>A0A4U0F4P3</accession>
<keyword evidence="2" id="KW-1185">Reference proteome</keyword>
<dbReference type="Proteomes" id="UP000307657">
    <property type="component" value="Unassembled WGS sequence"/>
</dbReference>
<reference evidence="1 2" key="1">
    <citation type="submission" date="2019-04" db="EMBL/GenBank/DDBJ databases">
        <title>Lacinutrix sp. nov., isolated from marine water.</title>
        <authorList>
            <person name="Kim W."/>
        </authorList>
    </citation>
    <scope>NUCLEOTIDE SEQUENCE [LARGE SCALE GENOMIC DNA]</scope>
    <source>
        <strain evidence="1 2">CAU 1491</strain>
    </source>
</reference>
<dbReference type="RefSeq" id="WP_136839945.1">
    <property type="nucleotide sequence ID" value="NZ_SUPL01000001.1"/>
</dbReference>
<comment type="caution">
    <text evidence="1">The sequence shown here is derived from an EMBL/GenBank/DDBJ whole genome shotgun (WGS) entry which is preliminary data.</text>
</comment>
<dbReference type="GO" id="GO:0004180">
    <property type="term" value="F:carboxypeptidase activity"/>
    <property type="evidence" value="ECO:0007669"/>
    <property type="project" value="UniProtKB-KW"/>
</dbReference>
<dbReference type="Pfam" id="PF13715">
    <property type="entry name" value="CarbopepD_reg_2"/>
    <property type="match status" value="1"/>
</dbReference>
<dbReference type="InterPro" id="IPR008969">
    <property type="entry name" value="CarboxyPept-like_regulatory"/>
</dbReference>
<dbReference type="AlphaFoldDB" id="A0A4U0F4P3"/>
<proteinExistence type="predicted"/>
<evidence type="ECO:0000313" key="1">
    <source>
        <dbReference type="EMBL" id="TJY37772.1"/>
    </source>
</evidence>